<keyword evidence="1" id="KW-0812">Transmembrane</keyword>
<keyword evidence="1" id="KW-0472">Membrane</keyword>
<protein>
    <recommendedName>
        <fullName evidence="4">Cytochrome P450</fullName>
    </recommendedName>
</protein>
<evidence type="ECO:0000256" key="1">
    <source>
        <dbReference type="SAM" id="Phobius"/>
    </source>
</evidence>
<keyword evidence="3" id="KW-1185">Reference proteome</keyword>
<accession>A0A0K6G876</accession>
<sequence>MNPLYEYIYIPVAVLCAALLWARSKRAKHYGALPPSPKSDPLVGNLRIMMNVLDDAKTYRDWGLELGSDIISVTVPGQVIIILNSREQYCGTAPETVSHFLLQCPAHAEARHHFIGPLGRESRVLDVLFSAPDYLPRLLSFVSATGRFS</sequence>
<dbReference type="AlphaFoldDB" id="A0A0K6G876"/>
<name>A0A0K6G876_9AGAM</name>
<dbReference type="Proteomes" id="UP000044841">
    <property type="component" value="Unassembled WGS sequence"/>
</dbReference>
<keyword evidence="1" id="KW-1133">Transmembrane helix</keyword>
<evidence type="ECO:0000313" key="3">
    <source>
        <dbReference type="Proteomes" id="UP000044841"/>
    </source>
</evidence>
<dbReference type="EMBL" id="CYGV01001476">
    <property type="protein sequence ID" value="CUA74676.1"/>
    <property type="molecule type" value="Genomic_DNA"/>
</dbReference>
<proteinExistence type="predicted"/>
<evidence type="ECO:0008006" key="4">
    <source>
        <dbReference type="Google" id="ProtNLM"/>
    </source>
</evidence>
<organism evidence="2 3">
    <name type="scientific">Rhizoctonia solani</name>
    <dbReference type="NCBI Taxonomy" id="456999"/>
    <lineage>
        <taxon>Eukaryota</taxon>
        <taxon>Fungi</taxon>
        <taxon>Dikarya</taxon>
        <taxon>Basidiomycota</taxon>
        <taxon>Agaricomycotina</taxon>
        <taxon>Agaricomycetes</taxon>
        <taxon>Cantharellales</taxon>
        <taxon>Ceratobasidiaceae</taxon>
        <taxon>Rhizoctonia</taxon>
    </lineage>
</organism>
<gene>
    <name evidence="2" type="ORF">RSOLAG22IIIB_11402</name>
</gene>
<evidence type="ECO:0000313" key="2">
    <source>
        <dbReference type="EMBL" id="CUA74676.1"/>
    </source>
</evidence>
<reference evidence="2 3" key="1">
    <citation type="submission" date="2015-07" db="EMBL/GenBank/DDBJ databases">
        <authorList>
            <person name="Noorani M."/>
        </authorList>
    </citation>
    <scope>NUCLEOTIDE SEQUENCE [LARGE SCALE GENOMIC DNA]</scope>
    <source>
        <strain evidence="2">BBA 69670</strain>
    </source>
</reference>
<feature type="transmembrane region" description="Helical" evidence="1">
    <location>
        <begin position="6"/>
        <end position="22"/>
    </location>
</feature>